<dbReference type="Proteomes" id="UP001642483">
    <property type="component" value="Unassembled WGS sequence"/>
</dbReference>
<evidence type="ECO:0000256" key="1">
    <source>
        <dbReference type="ARBA" id="ARBA00004651"/>
    </source>
</evidence>
<comment type="caution">
    <text evidence="10">The sequence shown here is derived from an EMBL/GenBank/DDBJ whole genome shotgun (WGS) entry which is preliminary data.</text>
</comment>
<evidence type="ECO:0000256" key="5">
    <source>
        <dbReference type="ARBA" id="ARBA00023136"/>
    </source>
</evidence>
<keyword evidence="6" id="KW-0807">Transducer</keyword>
<evidence type="ECO:0000256" key="2">
    <source>
        <dbReference type="ARBA" id="ARBA00022475"/>
    </source>
</evidence>
<feature type="transmembrane region" description="Helical" evidence="8">
    <location>
        <begin position="233"/>
        <end position="256"/>
    </location>
</feature>
<keyword evidence="3 6" id="KW-0812">Transmembrane</keyword>
<evidence type="ECO:0000256" key="3">
    <source>
        <dbReference type="ARBA" id="ARBA00022692"/>
    </source>
</evidence>
<evidence type="ECO:0000256" key="7">
    <source>
        <dbReference type="SAM" id="MobiDB-lite"/>
    </source>
</evidence>
<protein>
    <recommendedName>
        <fullName evidence="9">G-protein coupled receptors family 1 profile domain-containing protein</fullName>
    </recommendedName>
</protein>
<evidence type="ECO:0000256" key="6">
    <source>
        <dbReference type="RuleBase" id="RU000688"/>
    </source>
</evidence>
<keyword evidence="11" id="KW-1185">Reference proteome</keyword>
<evidence type="ECO:0000256" key="4">
    <source>
        <dbReference type="ARBA" id="ARBA00022989"/>
    </source>
</evidence>
<feature type="compositionally biased region" description="Low complexity" evidence="7">
    <location>
        <begin position="267"/>
        <end position="278"/>
    </location>
</feature>
<dbReference type="Pfam" id="PF00001">
    <property type="entry name" value="7tm_1"/>
    <property type="match status" value="1"/>
</dbReference>
<accession>A0ABP0H2Y5</accession>
<evidence type="ECO:0000313" key="11">
    <source>
        <dbReference type="Proteomes" id="UP001642483"/>
    </source>
</evidence>
<evidence type="ECO:0000256" key="8">
    <source>
        <dbReference type="SAM" id="Phobius"/>
    </source>
</evidence>
<feature type="domain" description="G-protein coupled receptors family 1 profile" evidence="9">
    <location>
        <begin position="57"/>
        <end position="452"/>
    </location>
</feature>
<dbReference type="InterPro" id="IPR017452">
    <property type="entry name" value="GPCR_Rhodpsn_7TM"/>
</dbReference>
<gene>
    <name evidence="10" type="ORF">CVLEPA_LOCUS31788</name>
</gene>
<dbReference type="EMBL" id="CAWYQH010000174">
    <property type="protein sequence ID" value="CAK8698348.1"/>
    <property type="molecule type" value="Genomic_DNA"/>
</dbReference>
<comment type="subcellular location">
    <subcellularLocation>
        <location evidence="1">Cell membrane</location>
        <topology evidence="1">Multi-pass membrane protein</topology>
    </subcellularLocation>
</comment>
<name>A0ABP0H2Y5_CLALP</name>
<dbReference type="SUPFAM" id="SSF81321">
    <property type="entry name" value="Family A G protein-coupled receptor-like"/>
    <property type="match status" value="1"/>
</dbReference>
<keyword evidence="2" id="KW-1003">Cell membrane</keyword>
<feature type="transmembrane region" description="Helical" evidence="8">
    <location>
        <begin position="75"/>
        <end position="98"/>
    </location>
</feature>
<feature type="transmembrane region" description="Helical" evidence="8">
    <location>
        <begin position="430"/>
        <end position="454"/>
    </location>
</feature>
<organism evidence="10 11">
    <name type="scientific">Clavelina lepadiformis</name>
    <name type="common">Light-bulb sea squirt</name>
    <name type="synonym">Ascidia lepadiformis</name>
    <dbReference type="NCBI Taxonomy" id="159417"/>
    <lineage>
        <taxon>Eukaryota</taxon>
        <taxon>Metazoa</taxon>
        <taxon>Chordata</taxon>
        <taxon>Tunicata</taxon>
        <taxon>Ascidiacea</taxon>
        <taxon>Aplousobranchia</taxon>
        <taxon>Clavelinidae</taxon>
        <taxon>Clavelina</taxon>
    </lineage>
</organism>
<evidence type="ECO:0000259" key="9">
    <source>
        <dbReference type="PROSITE" id="PS50262"/>
    </source>
</evidence>
<sequence length="527" mass="59460">MERNITKDERFFSMEIGNAGSINLSDGFERVPCQQDNAAAGSFEIIASVTGTVIGITNLVVIIVILCGGRKLHKATFFCICNLAFADMLAGLLLLWIFCLQEELLPFRTPISELVQKSIWTVTVWSSMLSQIVIAMDRYCYVTKGTGGMSSRGRRNSDRWGNQKRKRLIRTGIAITWLMPILTYVIPVVTKWNCVNTCFCQVPVNSTSDVFYMVCEPLEECSQINPPFTKGSMLYLGLVLLVMPFIPCVLYAKIYYYVRKSTKNVKPTNNSRPSTSSTCVSTTENELRATPNGVNENNRDHQICSVQSSFGCKSSSPSGDDRKQSTHIYKTSASSDFQSTYWRKKMISARFFRAHAKQQREDGARTQGNTRLGSNGNFSKSIRKALAKNTNKRDMKLLRTLIIILVLFLVSTIPLGLLFLISYGEMDKRYVLTAKILLTASLFNSMVNPWVYFWRFPEMRIAVRRVFCSRLPISTGSIRQSLKKQSSKKKGEQHPQYIEGCESVAAKTTRNMKRSDQSKENSSSSAF</sequence>
<feature type="transmembrane region" description="Helical" evidence="8">
    <location>
        <begin position="168"/>
        <end position="186"/>
    </location>
</feature>
<feature type="region of interest" description="Disordered" evidence="7">
    <location>
        <begin position="264"/>
        <end position="299"/>
    </location>
</feature>
<keyword evidence="6" id="KW-0297">G-protein coupled receptor</keyword>
<dbReference type="PRINTS" id="PR00237">
    <property type="entry name" value="GPCRRHODOPSN"/>
</dbReference>
<keyword evidence="6" id="KW-0675">Receptor</keyword>
<feature type="transmembrane region" description="Helical" evidence="8">
    <location>
        <begin position="118"/>
        <end position="136"/>
    </location>
</feature>
<dbReference type="PANTHER" id="PTHR22750">
    <property type="entry name" value="G-PROTEIN COUPLED RECEPTOR"/>
    <property type="match status" value="1"/>
</dbReference>
<reference evidence="10 11" key="1">
    <citation type="submission" date="2024-02" db="EMBL/GenBank/DDBJ databases">
        <authorList>
            <person name="Daric V."/>
            <person name="Darras S."/>
        </authorList>
    </citation>
    <scope>NUCLEOTIDE SEQUENCE [LARGE SCALE GENOMIC DNA]</scope>
</reference>
<dbReference type="PROSITE" id="PS50262">
    <property type="entry name" value="G_PROTEIN_RECEP_F1_2"/>
    <property type="match status" value="1"/>
</dbReference>
<feature type="transmembrane region" description="Helical" evidence="8">
    <location>
        <begin position="45"/>
        <end position="68"/>
    </location>
</feature>
<comment type="similarity">
    <text evidence="6">Belongs to the G-protein coupled receptor 1 family.</text>
</comment>
<evidence type="ECO:0000313" key="10">
    <source>
        <dbReference type="EMBL" id="CAK8698348.1"/>
    </source>
</evidence>
<dbReference type="PROSITE" id="PS00237">
    <property type="entry name" value="G_PROTEIN_RECEP_F1_1"/>
    <property type="match status" value="1"/>
</dbReference>
<dbReference type="Gene3D" id="1.20.1070.10">
    <property type="entry name" value="Rhodopsin 7-helix transmembrane proteins"/>
    <property type="match status" value="2"/>
</dbReference>
<feature type="transmembrane region" description="Helical" evidence="8">
    <location>
        <begin position="401"/>
        <end position="424"/>
    </location>
</feature>
<proteinExistence type="inferred from homology"/>
<dbReference type="InterPro" id="IPR000276">
    <property type="entry name" value="GPCR_Rhodpsn"/>
</dbReference>
<keyword evidence="4 8" id="KW-1133">Transmembrane helix</keyword>
<keyword evidence="5 8" id="KW-0472">Membrane</keyword>